<evidence type="ECO:0000256" key="4">
    <source>
        <dbReference type="ARBA" id="ARBA00022679"/>
    </source>
</evidence>
<comment type="function">
    <text evidence="6">Catalyzes the glycosylation of 4,4'-diaponeurosporenoate, i.e. the esterification of glucose at the C1'' position with the carboxyl group of 4,4'-diaponeurosporenic acid, to form glycosyl-4,4'-diaponeurosporenoate. This is a step in the biosynthesis of staphyloxanthin, an orange pigment present in most staphylococci strains.</text>
</comment>
<keyword evidence="12" id="KW-1185">Reference proteome</keyword>
<dbReference type="Proteomes" id="UP000316096">
    <property type="component" value="Unassembled WGS sequence"/>
</dbReference>
<protein>
    <recommendedName>
        <fullName evidence="9">4,4'-diaponeurosporenoate glycosyltransferase</fullName>
    </recommendedName>
</protein>
<dbReference type="InterPro" id="IPR029044">
    <property type="entry name" value="Nucleotide-diphossugar_trans"/>
</dbReference>
<evidence type="ECO:0000256" key="9">
    <source>
        <dbReference type="ARBA" id="ARBA00040345"/>
    </source>
</evidence>
<keyword evidence="5" id="KW-0472">Membrane</keyword>
<evidence type="ECO:0000256" key="6">
    <source>
        <dbReference type="ARBA" id="ARBA00037281"/>
    </source>
</evidence>
<dbReference type="OrthoDB" id="9777873at2"/>
<evidence type="ECO:0000256" key="3">
    <source>
        <dbReference type="ARBA" id="ARBA00022676"/>
    </source>
</evidence>
<comment type="subcellular location">
    <subcellularLocation>
        <location evidence="1">Cell membrane</location>
    </subcellularLocation>
</comment>
<evidence type="ECO:0000313" key="11">
    <source>
        <dbReference type="EMBL" id="TQL99037.1"/>
    </source>
</evidence>
<evidence type="ECO:0000256" key="8">
    <source>
        <dbReference type="ARBA" id="ARBA00038120"/>
    </source>
</evidence>
<dbReference type="AlphaFoldDB" id="A0A543CQ20"/>
<dbReference type="PANTHER" id="PTHR43646:SF2">
    <property type="entry name" value="GLYCOSYLTRANSFERASE 2-LIKE DOMAIN-CONTAINING PROTEIN"/>
    <property type="match status" value="1"/>
</dbReference>
<keyword evidence="2" id="KW-1003">Cell membrane</keyword>
<sequence length="207" mass="21917">MIAGVVVPAHNEQELLPACLATLGGAVVVVVADACTDRTAEVARRHGATVLEISARSVGAARAAGVRELLRRGASWVATTDADTLVPPGWLDSHLRYAARGWDAVAGTVTVTDWKGHPPRRPAAYTHHYANDRSPVHGANLGFTARAYVAAGGFPSVSTGEDRALVTAMERTGHRVLRTPRVSVITSARTHYRAPYGFGHLLTTLGN</sequence>
<name>A0A543CQ20_9ACTN</name>
<dbReference type="GO" id="GO:0005886">
    <property type="term" value="C:plasma membrane"/>
    <property type="evidence" value="ECO:0007669"/>
    <property type="project" value="UniProtKB-SubCell"/>
</dbReference>
<evidence type="ECO:0000256" key="2">
    <source>
        <dbReference type="ARBA" id="ARBA00022475"/>
    </source>
</evidence>
<dbReference type="SUPFAM" id="SSF53448">
    <property type="entry name" value="Nucleotide-diphospho-sugar transferases"/>
    <property type="match status" value="1"/>
</dbReference>
<proteinExistence type="inferred from homology"/>
<organism evidence="11 12">
    <name type="scientific">Actinoallomurus bryophytorum</name>
    <dbReference type="NCBI Taxonomy" id="1490222"/>
    <lineage>
        <taxon>Bacteria</taxon>
        <taxon>Bacillati</taxon>
        <taxon>Actinomycetota</taxon>
        <taxon>Actinomycetes</taxon>
        <taxon>Streptosporangiales</taxon>
        <taxon>Thermomonosporaceae</taxon>
        <taxon>Actinoallomurus</taxon>
    </lineage>
</organism>
<comment type="similarity">
    <text evidence="8">Belongs to the glycosyltransferase 2 family. CrtQ subfamily.</text>
</comment>
<evidence type="ECO:0000256" key="5">
    <source>
        <dbReference type="ARBA" id="ARBA00023136"/>
    </source>
</evidence>
<dbReference type="Gene3D" id="3.90.550.10">
    <property type="entry name" value="Spore Coat Polysaccharide Biosynthesis Protein SpsA, Chain A"/>
    <property type="match status" value="1"/>
</dbReference>
<dbReference type="Pfam" id="PF00535">
    <property type="entry name" value="Glycos_transf_2"/>
    <property type="match status" value="1"/>
</dbReference>
<gene>
    <name evidence="11" type="ORF">FB559_4690</name>
</gene>
<dbReference type="PANTHER" id="PTHR43646">
    <property type="entry name" value="GLYCOSYLTRANSFERASE"/>
    <property type="match status" value="1"/>
</dbReference>
<evidence type="ECO:0000259" key="10">
    <source>
        <dbReference type="Pfam" id="PF00535"/>
    </source>
</evidence>
<reference evidence="11 12" key="1">
    <citation type="submission" date="2019-06" db="EMBL/GenBank/DDBJ databases">
        <title>Sequencing the genomes of 1000 actinobacteria strains.</title>
        <authorList>
            <person name="Klenk H.-P."/>
        </authorList>
    </citation>
    <scope>NUCLEOTIDE SEQUENCE [LARGE SCALE GENOMIC DNA]</scope>
    <source>
        <strain evidence="11 12">DSM 102200</strain>
    </source>
</reference>
<evidence type="ECO:0000313" key="12">
    <source>
        <dbReference type="Proteomes" id="UP000316096"/>
    </source>
</evidence>
<dbReference type="GO" id="GO:0016757">
    <property type="term" value="F:glycosyltransferase activity"/>
    <property type="evidence" value="ECO:0007669"/>
    <property type="project" value="UniProtKB-KW"/>
</dbReference>
<evidence type="ECO:0000256" key="1">
    <source>
        <dbReference type="ARBA" id="ARBA00004236"/>
    </source>
</evidence>
<evidence type="ECO:0000256" key="7">
    <source>
        <dbReference type="ARBA" id="ARBA00037904"/>
    </source>
</evidence>
<keyword evidence="3" id="KW-0328">Glycosyltransferase</keyword>
<keyword evidence="4 11" id="KW-0808">Transferase</keyword>
<comment type="caution">
    <text evidence="11">The sequence shown here is derived from an EMBL/GenBank/DDBJ whole genome shotgun (WGS) entry which is preliminary data.</text>
</comment>
<accession>A0A543CQ20</accession>
<dbReference type="EMBL" id="VFOZ01000001">
    <property type="protein sequence ID" value="TQL99037.1"/>
    <property type="molecule type" value="Genomic_DNA"/>
</dbReference>
<dbReference type="InterPro" id="IPR001173">
    <property type="entry name" value="Glyco_trans_2-like"/>
</dbReference>
<comment type="pathway">
    <text evidence="7">Carotenoid biosynthesis; staphyloxanthin biosynthesis; staphyloxanthin from farnesyl diphosphate: step 4/5.</text>
</comment>
<feature type="domain" description="Glycosyltransferase 2-like" evidence="10">
    <location>
        <begin position="5"/>
        <end position="124"/>
    </location>
</feature>
<dbReference type="RefSeq" id="WP_141957567.1">
    <property type="nucleotide sequence ID" value="NZ_VFOZ01000001.1"/>
</dbReference>